<proteinExistence type="predicted"/>
<dbReference type="EMBL" id="QGKM01000078">
    <property type="protein sequence ID" value="PWQ92711.1"/>
    <property type="molecule type" value="Genomic_DNA"/>
</dbReference>
<reference evidence="2 3" key="1">
    <citation type="submission" date="2018-05" db="EMBL/GenBank/DDBJ databases">
        <title>Leucothrix arctica sp. nov., isolated from Arctic seawater.</title>
        <authorList>
            <person name="Choi A."/>
            <person name="Baek K."/>
        </authorList>
    </citation>
    <scope>NUCLEOTIDE SEQUENCE [LARGE SCALE GENOMIC DNA]</scope>
    <source>
        <strain evidence="2 3">JCM 18388</strain>
    </source>
</reference>
<comment type="caution">
    <text evidence="2">The sequence shown here is derived from an EMBL/GenBank/DDBJ whole genome shotgun (WGS) entry which is preliminary data.</text>
</comment>
<sequence length="360" mass="42008">MKIMALFWKVAVLTLLFSSLLQAAPLATRGQNKLQQADVNNMIRAGEQIAGHNFTAQEKLRLKQWAIELFNKEPQIQGVTKAFTLYSKYLNLSHKHQQRDMKAMIWHHFYRHMTFNWRFPKYRPSQATLYDVIQRYNPIVKRLNKERMILTKNDIVLLRSGNYFYSRPMWSALNTVAVLLAGKPISHQDSQAMHQWSLQDFKAKPQQAMMAYALFLDEMVPFAMNPSNAKTRAQYRANTYRRFYQGFKNDPLAQRSNSDLMDIVNKYNHRLLTEMKQNKQPSAIEEQILAGALIQQLKLNQLHFNNAMQSYRAFGDSLSRSIRDTSTRHSIQIGGGKIITSYPDYFVVENARGDRYNVSR</sequence>
<feature type="signal peptide" evidence="1">
    <location>
        <begin position="1"/>
        <end position="23"/>
    </location>
</feature>
<keyword evidence="3" id="KW-1185">Reference proteome</keyword>
<evidence type="ECO:0000313" key="2">
    <source>
        <dbReference type="EMBL" id="PWQ92711.1"/>
    </source>
</evidence>
<dbReference type="AlphaFoldDB" id="A0A317C3G8"/>
<dbReference type="RefSeq" id="WP_109839429.1">
    <property type="nucleotide sequence ID" value="NZ_QGKM01000078.1"/>
</dbReference>
<organism evidence="2 3">
    <name type="scientific">Leucothrix pacifica</name>
    <dbReference type="NCBI Taxonomy" id="1247513"/>
    <lineage>
        <taxon>Bacteria</taxon>
        <taxon>Pseudomonadati</taxon>
        <taxon>Pseudomonadota</taxon>
        <taxon>Gammaproteobacteria</taxon>
        <taxon>Thiotrichales</taxon>
        <taxon>Thiotrichaceae</taxon>
        <taxon>Leucothrix</taxon>
    </lineage>
</organism>
<accession>A0A317C3G8</accession>
<name>A0A317C3G8_9GAMM</name>
<evidence type="ECO:0000256" key="1">
    <source>
        <dbReference type="SAM" id="SignalP"/>
    </source>
</evidence>
<feature type="chain" id="PRO_5016395617" description="DUF547 domain-containing protein" evidence="1">
    <location>
        <begin position="24"/>
        <end position="360"/>
    </location>
</feature>
<evidence type="ECO:0000313" key="3">
    <source>
        <dbReference type="Proteomes" id="UP000245539"/>
    </source>
</evidence>
<evidence type="ECO:0008006" key="4">
    <source>
        <dbReference type="Google" id="ProtNLM"/>
    </source>
</evidence>
<gene>
    <name evidence="2" type="ORF">DKW60_19935</name>
</gene>
<protein>
    <recommendedName>
        <fullName evidence="4">DUF547 domain-containing protein</fullName>
    </recommendedName>
</protein>
<keyword evidence="1" id="KW-0732">Signal</keyword>
<dbReference type="Proteomes" id="UP000245539">
    <property type="component" value="Unassembled WGS sequence"/>
</dbReference>